<comment type="caution">
    <text evidence="1">The sequence shown here is derived from an EMBL/GenBank/DDBJ whole genome shotgun (WGS) entry which is preliminary data.</text>
</comment>
<protein>
    <submittedName>
        <fullName evidence="1">Uncharacterized protein</fullName>
    </submittedName>
</protein>
<keyword evidence="2" id="KW-1185">Reference proteome</keyword>
<reference evidence="1 2" key="1">
    <citation type="submission" date="2018-05" db="EMBL/GenBank/DDBJ databases">
        <title>Genomic analysis of Gracilibacillus dipsosauri DD1 reveals novel features of a salt-tolerant amylase.</title>
        <authorList>
            <person name="Deutch C.E."/>
            <person name="Yang S."/>
        </authorList>
    </citation>
    <scope>NUCLEOTIDE SEQUENCE [LARGE SCALE GENOMIC DNA]</scope>
    <source>
        <strain evidence="1 2">DD1</strain>
    </source>
</reference>
<name>A0A317L0W7_9BACI</name>
<organism evidence="1 2">
    <name type="scientific">Gracilibacillus dipsosauri</name>
    <dbReference type="NCBI Taxonomy" id="178340"/>
    <lineage>
        <taxon>Bacteria</taxon>
        <taxon>Bacillati</taxon>
        <taxon>Bacillota</taxon>
        <taxon>Bacilli</taxon>
        <taxon>Bacillales</taxon>
        <taxon>Bacillaceae</taxon>
        <taxon>Gracilibacillus</taxon>
    </lineage>
</organism>
<sequence length="123" mass="14111">MIVTSSFQELKDAKGSINDLQKNYPVQYQQLINAIKLTRQLQYGLQYFGCFLLDEDCQDFTPEPEESYVLSIYQDEINKLKQDPSFSVVKQLLRNHQAVSYENVCRLAIGSSPEFLVGPIVVK</sequence>
<dbReference type="Proteomes" id="UP000245624">
    <property type="component" value="Unassembled WGS sequence"/>
</dbReference>
<dbReference type="OrthoDB" id="2389720at2"/>
<dbReference type="RefSeq" id="WP_109983662.1">
    <property type="nucleotide sequence ID" value="NZ_QGTD01000005.1"/>
</dbReference>
<dbReference type="AlphaFoldDB" id="A0A317L0W7"/>
<gene>
    <name evidence="1" type="ORF">DLJ74_05440</name>
</gene>
<dbReference type="EMBL" id="QGTD01000005">
    <property type="protein sequence ID" value="PWU69422.1"/>
    <property type="molecule type" value="Genomic_DNA"/>
</dbReference>
<accession>A0A317L0W7</accession>
<evidence type="ECO:0000313" key="1">
    <source>
        <dbReference type="EMBL" id="PWU69422.1"/>
    </source>
</evidence>
<evidence type="ECO:0000313" key="2">
    <source>
        <dbReference type="Proteomes" id="UP000245624"/>
    </source>
</evidence>
<proteinExistence type="predicted"/>